<dbReference type="GO" id="GO:0016121">
    <property type="term" value="P:carotene catabolic process"/>
    <property type="evidence" value="ECO:0007669"/>
    <property type="project" value="TreeGrafter"/>
</dbReference>
<dbReference type="InterPro" id="IPR004294">
    <property type="entry name" value="Carotenoid_Oase"/>
</dbReference>
<accession>A0A074W0R5</accession>
<evidence type="ECO:0000256" key="2">
    <source>
        <dbReference type="ARBA" id="ARBA00022723"/>
    </source>
</evidence>
<evidence type="ECO:0000256" key="4">
    <source>
        <dbReference type="ARBA" id="ARBA00023004"/>
    </source>
</evidence>
<evidence type="ECO:0000256" key="3">
    <source>
        <dbReference type="ARBA" id="ARBA00023002"/>
    </source>
</evidence>
<dbReference type="HOGENOM" id="CLU_016472_4_0_1"/>
<name>A0A074W0R5_AURM1</name>
<dbReference type="AlphaFoldDB" id="A0A074W0R5"/>
<evidence type="ECO:0000256" key="1">
    <source>
        <dbReference type="ARBA" id="ARBA00006787"/>
    </source>
</evidence>
<evidence type="ECO:0000256" key="5">
    <source>
        <dbReference type="PIRSR" id="PIRSR604294-1"/>
    </source>
</evidence>
<protein>
    <submittedName>
        <fullName evidence="6">Carotenoid oxygenase</fullName>
    </submittedName>
</protein>
<feature type="binding site" evidence="5">
    <location>
        <position position="285"/>
    </location>
    <ligand>
        <name>Fe cation</name>
        <dbReference type="ChEBI" id="CHEBI:24875"/>
        <note>catalytic</note>
    </ligand>
</feature>
<dbReference type="EMBL" id="KL584825">
    <property type="protein sequence ID" value="KEQ66645.1"/>
    <property type="molecule type" value="Genomic_DNA"/>
</dbReference>
<dbReference type="PANTHER" id="PTHR10543">
    <property type="entry name" value="BETA-CAROTENE DIOXYGENASE"/>
    <property type="match status" value="1"/>
</dbReference>
<comment type="cofactor">
    <cofactor evidence="5">
        <name>Fe(2+)</name>
        <dbReference type="ChEBI" id="CHEBI:29033"/>
    </cofactor>
    <text evidence="5">Binds 1 Fe(2+) ion per subunit.</text>
</comment>
<comment type="similarity">
    <text evidence="1">Belongs to the carotenoid oxygenase family.</text>
</comment>
<dbReference type="GO" id="GO:0010436">
    <property type="term" value="F:carotenoid dioxygenase activity"/>
    <property type="evidence" value="ECO:0007669"/>
    <property type="project" value="TreeGrafter"/>
</dbReference>
<dbReference type="GeneID" id="63919184"/>
<feature type="binding site" evidence="5">
    <location>
        <position position="663"/>
    </location>
    <ligand>
        <name>Fe cation</name>
        <dbReference type="ChEBI" id="CHEBI:24875"/>
        <note>catalytic</note>
    </ligand>
</feature>
<keyword evidence="2 5" id="KW-0479">Metal-binding</keyword>
<dbReference type="GO" id="GO:0046872">
    <property type="term" value="F:metal ion binding"/>
    <property type="evidence" value="ECO:0007669"/>
    <property type="project" value="UniProtKB-KW"/>
</dbReference>
<dbReference type="Pfam" id="PF03055">
    <property type="entry name" value="RPE65"/>
    <property type="match status" value="2"/>
</dbReference>
<keyword evidence="4 5" id="KW-0408">Iron</keyword>
<keyword evidence="3" id="KW-0560">Oxidoreductase</keyword>
<organism evidence="6 7">
    <name type="scientific">Aureobasidium melanogenum (strain CBS 110374)</name>
    <name type="common">Aureobasidium pullulans var. melanogenum</name>
    <dbReference type="NCBI Taxonomy" id="1043003"/>
    <lineage>
        <taxon>Eukaryota</taxon>
        <taxon>Fungi</taxon>
        <taxon>Dikarya</taxon>
        <taxon>Ascomycota</taxon>
        <taxon>Pezizomycotina</taxon>
        <taxon>Dothideomycetes</taxon>
        <taxon>Dothideomycetidae</taxon>
        <taxon>Dothideales</taxon>
        <taxon>Saccotheciaceae</taxon>
        <taxon>Aureobasidium</taxon>
    </lineage>
</organism>
<sequence length="708" mass="78452">MPLFAQKKGPPQHKHAYLSGNFAPINQTLPLTKCTYDGNIPSELAGGEYVRNGGNPVSNEDLGRDAHWFDGDGMLSGVSFTRQPDGSIQPEFVNQYILTDIFLSTLASPRLRSPILPSIATLVNPLSSLITIILRILRTIALVILSFLPGSTRAIKKISVANTSILYHDGRALATCESGPPMRIALPGLETVGWYDGNRAEGEPEPLNKNDPSFSEQGLLGFLREWTTAHPKVDPITKEMMLFHSTFLPPYVQYSIIPPTSARSETNKGIVQRPVPGIAGAKMMHDFGVSLKHTIIMDLPLSLDPFNLAKNKPVIDYDATKPARFGVFPRHHPERVKYFETTACCIFHTANAWDDFDPSGEVETVHLLTCRLTSACLVFSAGNIAAPRPTKQTAKAVKKTMPFFSKYNADEKCLFEGAPTLESPGLEHEPLIKMNKNGQDTPSYFDERDDDIEDIPEEDDQCRLYHYAFSLKSSQITAQYGLSAISFEFPSVHPDLDMQKARFVYGCTTSISSFNAALGRSVKIDALAKIDARTLIEKGDRLTDQGKLEKITGCVDTRTVQEIVNNPLENDPIQIFQMPTGWFAQEPRFVPRKAAPGQTLAEDDGYLLTYAFDESQLGPDGEVPSDTDATKRAKSELWIIDAKDMSTVIGRIALPQRVPYGLHGSWFPEEDILGQKAIDTVRSISETKTKKYESTWMNIRASVESMLS</sequence>
<dbReference type="RefSeq" id="XP_040883668.1">
    <property type="nucleotide sequence ID" value="XM_041025811.1"/>
</dbReference>
<gene>
    <name evidence="6" type="ORF">M437DRAFT_72197</name>
</gene>
<keyword evidence="7" id="KW-1185">Reference proteome</keyword>
<feature type="binding site" evidence="5">
    <location>
        <position position="348"/>
    </location>
    <ligand>
        <name>Fe cation</name>
        <dbReference type="ChEBI" id="CHEBI:24875"/>
        <note>catalytic</note>
    </ligand>
</feature>
<dbReference type="STRING" id="1043003.A0A074W0R5"/>
<evidence type="ECO:0000313" key="7">
    <source>
        <dbReference type="Proteomes" id="UP000030672"/>
    </source>
</evidence>
<feature type="binding site" evidence="5">
    <location>
        <position position="230"/>
    </location>
    <ligand>
        <name>Fe cation</name>
        <dbReference type="ChEBI" id="CHEBI:24875"/>
        <note>catalytic</note>
    </ligand>
</feature>
<evidence type="ECO:0000313" key="6">
    <source>
        <dbReference type="EMBL" id="KEQ66645.1"/>
    </source>
</evidence>
<dbReference type="Proteomes" id="UP000030672">
    <property type="component" value="Unassembled WGS sequence"/>
</dbReference>
<dbReference type="PANTHER" id="PTHR10543:SF89">
    <property type="entry name" value="CAROTENOID 9,10(9',10')-CLEAVAGE DIOXYGENASE 1"/>
    <property type="match status" value="1"/>
</dbReference>
<proteinExistence type="inferred from homology"/>
<reference evidence="6 7" key="1">
    <citation type="journal article" date="2014" name="BMC Genomics">
        <title>Genome sequencing of four Aureobasidium pullulans varieties: biotechnological potential, stress tolerance, and description of new species.</title>
        <authorList>
            <person name="Gostin Ar C."/>
            <person name="Ohm R.A."/>
            <person name="Kogej T."/>
            <person name="Sonjak S."/>
            <person name="Turk M."/>
            <person name="Zajc J."/>
            <person name="Zalar P."/>
            <person name="Grube M."/>
            <person name="Sun H."/>
            <person name="Han J."/>
            <person name="Sharma A."/>
            <person name="Chiniquy J."/>
            <person name="Ngan C.Y."/>
            <person name="Lipzen A."/>
            <person name="Barry K."/>
            <person name="Grigoriev I.V."/>
            <person name="Gunde-Cimerman N."/>
        </authorList>
    </citation>
    <scope>NUCLEOTIDE SEQUENCE [LARGE SCALE GENOMIC DNA]</scope>
    <source>
        <strain evidence="6 7">CBS 110374</strain>
    </source>
</reference>